<sequence length="544" mass="60830">MHSRTKHIDIRYHYIRDQVENDQVKIEYVPTTQQLADGLTKPLLKGKLETNRTDLGLKFVSRNKGGKTLSWTTFALLSMFIVLASGSSFSVSLVVWRRSNVPVTIGHNEVSVIVKLINPCSLLTNDTVHQDLTSEAIHQCNEYYQNLFVSDLIKMCPQKKWTDVTHRRKRILDLIILFIVVAIVASAGLGITAVAISATNSEKIYSAEVAISEERAAVNKLQEQVQANFDRIKNLTASFNKAMDHMEALEKDHAELKGKLVSSNFIISYLVSKLMIGRSVVQEASRKWKSGLVDPAFLEYFNVTLPCGNSCPISLAKAQRCSTSENGEKLLLEFAVPVISEELILVEADSFQLRKVVGNQTCTIRYKGAQNALISDKEHCTYSINVKTPVKQNLILAPTSGCIKQANEQLNHFSVSHCETTSQELTESFIQVKPLGNQYYVYCPGSNITLEGVPGSCPEDVFIIPMKSNFKINNIIFNGSRITIFHQETLDHALSMKVNLQIQPNFNWTSLVQDLNFTDPGFKPLSDIKIHAIHNYWSTGSCGL</sequence>
<organism evidence="3 4">
    <name type="scientific">Allacma fusca</name>
    <dbReference type="NCBI Taxonomy" id="39272"/>
    <lineage>
        <taxon>Eukaryota</taxon>
        <taxon>Metazoa</taxon>
        <taxon>Ecdysozoa</taxon>
        <taxon>Arthropoda</taxon>
        <taxon>Hexapoda</taxon>
        <taxon>Collembola</taxon>
        <taxon>Symphypleona</taxon>
        <taxon>Sminthuridae</taxon>
        <taxon>Allacma</taxon>
    </lineage>
</organism>
<dbReference type="EMBL" id="CAJVCH010244489">
    <property type="protein sequence ID" value="CAG7733176.1"/>
    <property type="molecule type" value="Genomic_DNA"/>
</dbReference>
<dbReference type="Proteomes" id="UP000708208">
    <property type="component" value="Unassembled WGS sequence"/>
</dbReference>
<protein>
    <recommendedName>
        <fullName evidence="5">Envelope protein</fullName>
    </recommendedName>
</protein>
<evidence type="ECO:0000256" key="1">
    <source>
        <dbReference type="SAM" id="Coils"/>
    </source>
</evidence>
<keyword evidence="2" id="KW-1133">Transmembrane helix</keyword>
<dbReference type="CDD" id="cd09272">
    <property type="entry name" value="RNase_HI_RT_Ty1"/>
    <property type="match status" value="1"/>
</dbReference>
<dbReference type="AlphaFoldDB" id="A0A8J2PDJ9"/>
<keyword evidence="2" id="KW-0812">Transmembrane</keyword>
<keyword evidence="4" id="KW-1185">Reference proteome</keyword>
<evidence type="ECO:0008006" key="5">
    <source>
        <dbReference type="Google" id="ProtNLM"/>
    </source>
</evidence>
<keyword evidence="2" id="KW-0472">Membrane</keyword>
<proteinExistence type="predicted"/>
<evidence type="ECO:0000313" key="4">
    <source>
        <dbReference type="Proteomes" id="UP000708208"/>
    </source>
</evidence>
<gene>
    <name evidence="3" type="ORF">AFUS01_LOCUS21637</name>
</gene>
<dbReference type="OrthoDB" id="10030726at2759"/>
<accession>A0A8J2PDJ9</accession>
<feature type="transmembrane region" description="Helical" evidence="2">
    <location>
        <begin position="74"/>
        <end position="96"/>
    </location>
</feature>
<feature type="non-terminal residue" evidence="3">
    <location>
        <position position="544"/>
    </location>
</feature>
<comment type="caution">
    <text evidence="3">The sequence shown here is derived from an EMBL/GenBank/DDBJ whole genome shotgun (WGS) entry which is preliminary data.</text>
</comment>
<keyword evidence="1" id="KW-0175">Coiled coil</keyword>
<evidence type="ECO:0000313" key="3">
    <source>
        <dbReference type="EMBL" id="CAG7733176.1"/>
    </source>
</evidence>
<feature type="coiled-coil region" evidence="1">
    <location>
        <begin position="232"/>
        <end position="259"/>
    </location>
</feature>
<name>A0A8J2PDJ9_9HEXA</name>
<reference evidence="3" key="1">
    <citation type="submission" date="2021-06" db="EMBL/GenBank/DDBJ databases">
        <authorList>
            <person name="Hodson N. C."/>
            <person name="Mongue J. A."/>
            <person name="Jaron S. K."/>
        </authorList>
    </citation>
    <scope>NUCLEOTIDE SEQUENCE</scope>
</reference>
<feature type="transmembrane region" description="Helical" evidence="2">
    <location>
        <begin position="174"/>
        <end position="196"/>
    </location>
</feature>
<evidence type="ECO:0000256" key="2">
    <source>
        <dbReference type="SAM" id="Phobius"/>
    </source>
</evidence>